<keyword evidence="5" id="KW-0732">Signal</keyword>
<evidence type="ECO:0000313" key="6">
    <source>
        <dbReference type="EnsemblPlants" id="MELO3C000121.2.1"/>
    </source>
</evidence>
<dbReference type="Pfam" id="PF05938">
    <property type="entry name" value="Self-incomp_S1"/>
    <property type="match status" value="1"/>
</dbReference>
<keyword evidence="4" id="KW-0964">Secreted</keyword>
<comment type="subcellular location">
    <subcellularLocation>
        <location evidence="1">Secreted</location>
    </subcellularLocation>
</comment>
<evidence type="ECO:0000256" key="3">
    <source>
        <dbReference type="ARBA" id="ARBA00022471"/>
    </source>
</evidence>
<reference evidence="6" key="1">
    <citation type="submission" date="2023-03" db="UniProtKB">
        <authorList>
            <consortium name="EnsemblPlants"/>
        </authorList>
    </citation>
    <scope>IDENTIFICATION</scope>
</reference>
<name>A0A9I9CC11_CUCME</name>
<dbReference type="Gramene" id="MELO3C000121.2.1">
    <property type="protein sequence ID" value="MELO3C000121.2.1"/>
    <property type="gene ID" value="MELO3C000121.2"/>
</dbReference>
<proteinExistence type="inferred from homology"/>
<organism evidence="6">
    <name type="scientific">Cucumis melo</name>
    <name type="common">Muskmelon</name>
    <dbReference type="NCBI Taxonomy" id="3656"/>
    <lineage>
        <taxon>Eukaryota</taxon>
        <taxon>Viridiplantae</taxon>
        <taxon>Streptophyta</taxon>
        <taxon>Embryophyta</taxon>
        <taxon>Tracheophyta</taxon>
        <taxon>Spermatophyta</taxon>
        <taxon>Magnoliopsida</taxon>
        <taxon>eudicotyledons</taxon>
        <taxon>Gunneridae</taxon>
        <taxon>Pentapetalae</taxon>
        <taxon>rosids</taxon>
        <taxon>fabids</taxon>
        <taxon>Cucurbitales</taxon>
        <taxon>Cucurbitaceae</taxon>
        <taxon>Benincaseae</taxon>
        <taxon>Cucumis</taxon>
    </lineage>
</organism>
<dbReference type="GO" id="GO:0060320">
    <property type="term" value="P:rejection of self pollen"/>
    <property type="evidence" value="ECO:0007669"/>
    <property type="project" value="UniProtKB-KW"/>
</dbReference>
<evidence type="ECO:0000256" key="5">
    <source>
        <dbReference type="ARBA" id="ARBA00022729"/>
    </source>
</evidence>
<sequence length="140" mass="15186">GVRLGLEGGSARLNSTWLSSQLVARLGHQLAAVDQLSPQLNSTRLSSRLAARISLDLRLGSAWIHSSGTARLAFSMFLLLPFSLHATDELISLLPETTVTIVNEVGFPLLGIHCRSKQDDLGVNVVSSDKSYSFNFRPNI</sequence>
<comment type="similarity">
    <text evidence="2">Belongs to the plant self-incompatibility (S1) protein family.</text>
</comment>
<evidence type="ECO:0000256" key="4">
    <source>
        <dbReference type="ARBA" id="ARBA00022525"/>
    </source>
</evidence>
<protein>
    <submittedName>
        <fullName evidence="6">Uncharacterized protein</fullName>
    </submittedName>
</protein>
<evidence type="ECO:0000256" key="2">
    <source>
        <dbReference type="ARBA" id="ARBA00005581"/>
    </source>
</evidence>
<dbReference type="AlphaFoldDB" id="A0A9I9CC11"/>
<dbReference type="GO" id="GO:0005576">
    <property type="term" value="C:extracellular region"/>
    <property type="evidence" value="ECO:0007669"/>
    <property type="project" value="UniProtKB-SubCell"/>
</dbReference>
<evidence type="ECO:0000256" key="1">
    <source>
        <dbReference type="ARBA" id="ARBA00004613"/>
    </source>
</evidence>
<keyword evidence="3" id="KW-0713">Self-incompatibility</keyword>
<accession>A0A9I9CC11</accession>
<dbReference type="EnsemblPlants" id="MELO3C000121.2.1">
    <property type="protein sequence ID" value="MELO3C000121.2.1"/>
    <property type="gene ID" value="MELO3C000121.2"/>
</dbReference>
<dbReference type="InterPro" id="IPR010264">
    <property type="entry name" value="Self-incomp_S1"/>
</dbReference>